<dbReference type="Gene3D" id="3.40.630.30">
    <property type="match status" value="1"/>
</dbReference>
<reference evidence="2" key="1">
    <citation type="journal article" date="2021" name="PeerJ">
        <title>Extensive microbial diversity within the chicken gut microbiome revealed by metagenomics and culture.</title>
        <authorList>
            <person name="Gilroy R."/>
            <person name="Ravi A."/>
            <person name="Getino M."/>
            <person name="Pursley I."/>
            <person name="Horton D.L."/>
            <person name="Alikhan N.F."/>
            <person name="Baker D."/>
            <person name="Gharbi K."/>
            <person name="Hall N."/>
            <person name="Watson M."/>
            <person name="Adriaenssens E.M."/>
            <person name="Foster-Nyarko E."/>
            <person name="Jarju S."/>
            <person name="Secka A."/>
            <person name="Antonio M."/>
            <person name="Oren A."/>
            <person name="Chaudhuri R.R."/>
            <person name="La Ragione R."/>
            <person name="Hildebrand F."/>
            <person name="Pallen M.J."/>
        </authorList>
    </citation>
    <scope>NUCLEOTIDE SEQUENCE</scope>
    <source>
        <strain evidence="2">ChiBcec1-1630</strain>
    </source>
</reference>
<reference evidence="2" key="2">
    <citation type="submission" date="2021-04" db="EMBL/GenBank/DDBJ databases">
        <authorList>
            <person name="Gilroy R."/>
        </authorList>
    </citation>
    <scope>NUCLEOTIDE SEQUENCE</scope>
    <source>
        <strain evidence="2">ChiBcec1-1630</strain>
    </source>
</reference>
<proteinExistence type="predicted"/>
<protein>
    <submittedName>
        <fullName evidence="2">GNAT family N-acetyltransferase</fullName>
    </submittedName>
</protein>
<dbReference type="PANTHER" id="PTHR43792:SF1">
    <property type="entry name" value="N-ACETYLTRANSFERASE DOMAIN-CONTAINING PROTEIN"/>
    <property type="match status" value="1"/>
</dbReference>
<name>A0A9D2QFV9_9FIRM</name>
<feature type="domain" description="N-acetyltransferase" evidence="1">
    <location>
        <begin position="156"/>
        <end position="311"/>
    </location>
</feature>
<evidence type="ECO:0000313" key="3">
    <source>
        <dbReference type="Proteomes" id="UP000823922"/>
    </source>
</evidence>
<comment type="caution">
    <text evidence="2">The sequence shown here is derived from an EMBL/GenBank/DDBJ whole genome shotgun (WGS) entry which is preliminary data.</text>
</comment>
<dbReference type="InterPro" id="IPR016181">
    <property type="entry name" value="Acyl_CoA_acyltransferase"/>
</dbReference>
<dbReference type="PANTHER" id="PTHR43792">
    <property type="entry name" value="GNAT FAMILY, PUTATIVE (AFU_ORTHOLOGUE AFUA_3G00765)-RELATED-RELATED"/>
    <property type="match status" value="1"/>
</dbReference>
<dbReference type="InterPro" id="IPR000182">
    <property type="entry name" value="GNAT_dom"/>
</dbReference>
<sequence>MLEKVHILIVEESQETTEQAKLLTERLRAEGIEAEEIRASGEKAKEAGVGKTGTAEGEMWITDCPEAVRRLAGDGCRILLYLTEKSRALPLGEYPYAVESLEGIGAEELEGICRRLSGKPWEILRTERLIVREQKEEDLDSLYEIYAHPDMTAFMEGLSADREEERERLISYIRTVYPLYGFGLWMLEKREPERREKGGCTKQYGEEALGGRPERAGDCIGRAGFFWREDAVAPELGFAIRKTEQKKGYCLEACRAILKYGFEELDFSEVQALTRPGNRAAEAVLARLGFQKKEITEADGALAVRWLLRRTR</sequence>
<gene>
    <name evidence="2" type="ORF">H9926_00390</name>
</gene>
<evidence type="ECO:0000313" key="2">
    <source>
        <dbReference type="EMBL" id="HJC86463.1"/>
    </source>
</evidence>
<evidence type="ECO:0000259" key="1">
    <source>
        <dbReference type="PROSITE" id="PS51186"/>
    </source>
</evidence>
<dbReference type="InterPro" id="IPR051531">
    <property type="entry name" value="N-acetyltransferase"/>
</dbReference>
<dbReference type="SUPFAM" id="SSF55729">
    <property type="entry name" value="Acyl-CoA N-acyltransferases (Nat)"/>
    <property type="match status" value="1"/>
</dbReference>
<dbReference type="EMBL" id="DWVS01000014">
    <property type="protein sequence ID" value="HJC86463.1"/>
    <property type="molecule type" value="Genomic_DNA"/>
</dbReference>
<dbReference type="Pfam" id="PF13302">
    <property type="entry name" value="Acetyltransf_3"/>
    <property type="match status" value="1"/>
</dbReference>
<dbReference type="GO" id="GO:0016747">
    <property type="term" value="F:acyltransferase activity, transferring groups other than amino-acyl groups"/>
    <property type="evidence" value="ECO:0007669"/>
    <property type="project" value="InterPro"/>
</dbReference>
<organism evidence="2 3">
    <name type="scientific">Candidatus Eisenbergiella intestinigallinarum</name>
    <dbReference type="NCBI Taxonomy" id="2838549"/>
    <lineage>
        <taxon>Bacteria</taxon>
        <taxon>Bacillati</taxon>
        <taxon>Bacillota</taxon>
        <taxon>Clostridia</taxon>
        <taxon>Lachnospirales</taxon>
        <taxon>Lachnospiraceae</taxon>
        <taxon>Eisenbergiella</taxon>
    </lineage>
</organism>
<dbReference type="PROSITE" id="PS51186">
    <property type="entry name" value="GNAT"/>
    <property type="match status" value="1"/>
</dbReference>
<dbReference type="AlphaFoldDB" id="A0A9D2QFV9"/>
<dbReference type="Proteomes" id="UP000823922">
    <property type="component" value="Unassembled WGS sequence"/>
</dbReference>
<accession>A0A9D2QFV9</accession>